<dbReference type="Gene3D" id="2.60.40.640">
    <property type="match status" value="1"/>
</dbReference>
<dbReference type="InterPro" id="IPR050357">
    <property type="entry name" value="Arrestin_domain-protein"/>
</dbReference>
<evidence type="ECO:0000313" key="1">
    <source>
        <dbReference type="EMBL" id="CAE6431305.1"/>
    </source>
</evidence>
<protein>
    <submittedName>
        <fullName evidence="1">Uncharacterized protein</fullName>
    </submittedName>
</protein>
<comment type="caution">
    <text evidence="1">The sequence shown here is derived from an EMBL/GenBank/DDBJ whole genome shotgun (WGS) entry which is preliminary data.</text>
</comment>
<reference evidence="1" key="1">
    <citation type="submission" date="2021-01" db="EMBL/GenBank/DDBJ databases">
        <authorList>
            <person name="Kaushik A."/>
        </authorList>
    </citation>
    <scope>NUCLEOTIDE SEQUENCE</scope>
    <source>
        <strain evidence="1">AG1-1C</strain>
    </source>
</reference>
<dbReference type="InterPro" id="IPR014752">
    <property type="entry name" value="Arrestin-like_C"/>
</dbReference>
<accession>A0A8H3AP47</accession>
<dbReference type="PANTHER" id="PTHR11188:SF17">
    <property type="entry name" value="FI21816P1"/>
    <property type="match status" value="1"/>
</dbReference>
<dbReference type="EMBL" id="CAJMWS010000327">
    <property type="protein sequence ID" value="CAE6431305.1"/>
    <property type="molecule type" value="Genomic_DNA"/>
</dbReference>
<dbReference type="Proteomes" id="UP000663846">
    <property type="component" value="Unassembled WGS sequence"/>
</dbReference>
<name>A0A8H3AP47_9AGAM</name>
<dbReference type="AlphaFoldDB" id="A0A8H3AP47"/>
<dbReference type="GO" id="GO:0015031">
    <property type="term" value="P:protein transport"/>
    <property type="evidence" value="ECO:0007669"/>
    <property type="project" value="TreeGrafter"/>
</dbReference>
<dbReference type="PANTHER" id="PTHR11188">
    <property type="entry name" value="ARRESTIN DOMAIN CONTAINING PROTEIN"/>
    <property type="match status" value="1"/>
</dbReference>
<proteinExistence type="predicted"/>
<dbReference type="GO" id="GO:0005737">
    <property type="term" value="C:cytoplasm"/>
    <property type="evidence" value="ECO:0007669"/>
    <property type="project" value="TreeGrafter"/>
</dbReference>
<gene>
    <name evidence="1" type="ORF">RDB_LOCUS107748</name>
</gene>
<evidence type="ECO:0000313" key="2">
    <source>
        <dbReference type="Proteomes" id="UP000663846"/>
    </source>
</evidence>
<sequence length="456" mass="50776">MVEVAHPLGAHTYLDTILAESRQIPFANSSSNDRLEALPPAYPAASWAPNSTTAPAYTAQPSPTERVISRTDSAGNSIQAGSRTGPRPLPDAFINKSSRLTLDLGRRIWPSRWPVYGTNATVSGKVLVKKADHGINLTVTLEGICTTTLVERGMPIAQSQTVLTRQSLELWNYESSAPPKPSYDFDFPLPTYSQGSANPLPPSCYHSVLMRGYVEVKYYIKVDMTRTRFHRHESVLTNIHYLPRSYSLPINILDQPLDVVTPAVDDLWTTTELSPVSDQSNRKPPIVHIANHVSIEFSLFKRPVYTPCTPIPFRITLRSSSPALVLLPHVKIQLIKRWVLVADSHSKPVAREVVLGSGEIWRVEETEDAKGCAKVVSGCLVGGKPEAEVSWCVERAFKIEYLVRVFIKPPEDMCFLGSSLPTFFHQEMIRMATHEYTSNELVRGHPCLALAPRSIW</sequence>
<organism evidence="1 2">
    <name type="scientific">Rhizoctonia solani</name>
    <dbReference type="NCBI Taxonomy" id="456999"/>
    <lineage>
        <taxon>Eukaryota</taxon>
        <taxon>Fungi</taxon>
        <taxon>Dikarya</taxon>
        <taxon>Basidiomycota</taxon>
        <taxon>Agaricomycotina</taxon>
        <taxon>Agaricomycetes</taxon>
        <taxon>Cantharellales</taxon>
        <taxon>Ceratobasidiaceae</taxon>
        <taxon>Rhizoctonia</taxon>
    </lineage>
</organism>